<dbReference type="EMBL" id="MUBK01000003">
    <property type="protein sequence ID" value="OTA21258.1"/>
    <property type="molecule type" value="Genomic_DNA"/>
</dbReference>
<sequence>MSTPKITIEISRTMAEKHSNPGKKVSDQMLSDFITDCVVSGLEIMEFPESEIKTIITDE</sequence>
<comment type="caution">
    <text evidence="1">The sequence shown here is derived from an EMBL/GenBank/DDBJ whole genome shotgun (WGS) entry which is preliminary data.</text>
</comment>
<protein>
    <submittedName>
        <fullName evidence="1">Uncharacterized protein</fullName>
    </submittedName>
</protein>
<evidence type="ECO:0000313" key="2">
    <source>
        <dbReference type="Proteomes" id="UP000194204"/>
    </source>
</evidence>
<evidence type="ECO:0000313" key="1">
    <source>
        <dbReference type="EMBL" id="OTA21258.1"/>
    </source>
</evidence>
<reference evidence="1 2" key="1">
    <citation type="submission" date="2017-01" db="EMBL/GenBank/DDBJ databases">
        <title>Deconstructing symbiosis and pathogenesis requirements using a combined genomic-metabolomic approach.</title>
        <authorList>
            <person name="Tobias N.J."/>
            <person name="Wolff H."/>
            <person name="Djahanschiri B."/>
            <person name="Ebersberger I."/>
            <person name="Bode H.B."/>
        </authorList>
    </citation>
    <scope>NUCLEOTIDE SEQUENCE [LARGE SCALE GENOMIC DNA]</scope>
    <source>
        <strain evidence="1 2">DSM 4764</strain>
    </source>
</reference>
<keyword evidence="2" id="KW-1185">Reference proteome</keyword>
<dbReference type="AlphaFoldDB" id="A0A1Y2SSF7"/>
<dbReference type="Proteomes" id="UP000194204">
    <property type="component" value="Unassembled WGS sequence"/>
</dbReference>
<dbReference type="RefSeq" id="WP_086111355.1">
    <property type="nucleotide sequence ID" value="NZ_CAWNHF010000134.1"/>
</dbReference>
<dbReference type="OrthoDB" id="6447150at2"/>
<name>A0A1Y2SSF7_9GAMM</name>
<accession>A0A1Y2SSF7</accession>
<gene>
    <name evidence="1" type="ORF">Xbed_00484</name>
</gene>
<dbReference type="STRING" id="40578.Xbed_00484"/>
<proteinExistence type="predicted"/>
<organism evidence="1 2">
    <name type="scientific">Xenorhabdus beddingii</name>
    <dbReference type="NCBI Taxonomy" id="40578"/>
    <lineage>
        <taxon>Bacteria</taxon>
        <taxon>Pseudomonadati</taxon>
        <taxon>Pseudomonadota</taxon>
        <taxon>Gammaproteobacteria</taxon>
        <taxon>Enterobacterales</taxon>
        <taxon>Morganellaceae</taxon>
        <taxon>Xenorhabdus</taxon>
    </lineage>
</organism>